<accession>A0A0D2Y8U8</accession>
<reference evidence="1" key="2">
    <citation type="submission" date="2025-08" db="UniProtKB">
        <authorList>
            <consortium name="EnsemblFungi"/>
        </authorList>
    </citation>
    <scope>IDENTIFICATION</scope>
    <source>
        <strain evidence="1">4287 / CBS 123668 / FGSC 9935 / NRRL 34936</strain>
    </source>
</reference>
<proteinExistence type="predicted"/>
<protein>
    <submittedName>
        <fullName evidence="1">Uncharacterized protein</fullName>
    </submittedName>
</protein>
<dbReference type="Proteomes" id="UP000002489">
    <property type="component" value="Unassembled WGS sequence"/>
</dbReference>
<dbReference type="AlphaFoldDB" id="A0A0D2Y8U8"/>
<name>A0A0D2Y8U8_FUSOF</name>
<evidence type="ECO:0000313" key="1">
    <source>
        <dbReference type="EnsemblFungi" id="FOXG_12716P0"/>
    </source>
</evidence>
<evidence type="ECO:0000313" key="2">
    <source>
        <dbReference type="Proteomes" id="UP000002489"/>
    </source>
</evidence>
<sequence>MKFTALATAIFALGFGAEMATAAECCQMKVCDKMNLGGNCKHGCYPIRKTAKLNLSGLKSSVSSAKTENRCFCTIGKEVESCMEVTSNAKGTNVPNHCLTGAKYAYCQFK</sequence>
<organism evidence="1 2">
    <name type="scientific">Fusarium oxysporum (strain Fo5176)</name>
    <name type="common">Fusarium vascular wilt</name>
    <dbReference type="NCBI Taxonomy" id="660025"/>
    <lineage>
        <taxon>Eukaryota</taxon>
        <taxon>Fungi</taxon>
        <taxon>Dikarya</taxon>
        <taxon>Ascomycota</taxon>
        <taxon>Pezizomycotina</taxon>
        <taxon>Sordariomycetes</taxon>
        <taxon>Hypocreomycetidae</taxon>
        <taxon>Hypocreales</taxon>
        <taxon>Nectriaceae</taxon>
        <taxon>Fusarium</taxon>
        <taxon>Fusarium oxysporum species complex</taxon>
    </lineage>
</organism>
<dbReference type="VEuPathDB" id="FungiDB:FOXG_12716"/>
<gene>
    <name evidence="1" type="primary">28954019</name>
</gene>
<dbReference type="EnsemblFungi" id="FOXG_12716T0">
    <property type="protein sequence ID" value="FOXG_12716P0"/>
    <property type="gene ID" value="FOXG_12716"/>
</dbReference>
<reference evidence="2" key="1">
    <citation type="journal article" date="2012" name="Mol. Plant Microbe Interact.">
        <title>A highly conserved effector in Fusarium oxysporum is required for full virulence on Arabidopsis.</title>
        <authorList>
            <person name="Thatcher L.F."/>
            <person name="Gardiner D.M."/>
            <person name="Kazan K."/>
            <person name="Manners J."/>
        </authorList>
    </citation>
    <scope>NUCLEOTIDE SEQUENCE [LARGE SCALE GENOMIC DNA]</scope>
    <source>
        <strain evidence="2">Fo5176</strain>
    </source>
</reference>